<evidence type="ECO:0000256" key="5">
    <source>
        <dbReference type="ARBA" id="ARBA00022840"/>
    </source>
</evidence>
<dbReference type="AlphaFoldDB" id="A0A8H9GFM4"/>
<evidence type="ECO:0000313" key="12">
    <source>
        <dbReference type="Proteomes" id="UP000655589"/>
    </source>
</evidence>
<accession>A0A8H9GFM4</accession>
<organism evidence="11 12">
    <name type="scientific">Promicromonospora citrea</name>
    <dbReference type="NCBI Taxonomy" id="43677"/>
    <lineage>
        <taxon>Bacteria</taxon>
        <taxon>Bacillati</taxon>
        <taxon>Actinomycetota</taxon>
        <taxon>Actinomycetes</taxon>
        <taxon>Micrococcales</taxon>
        <taxon>Promicromonosporaceae</taxon>
        <taxon>Promicromonospora</taxon>
    </lineage>
</organism>
<feature type="binding site" evidence="7">
    <location>
        <begin position="33"/>
        <end position="38"/>
    </location>
    <ligand>
        <name>ATP</name>
        <dbReference type="ChEBI" id="CHEBI:30616"/>
    </ligand>
</feature>
<keyword evidence="2 7" id="KW-0436">Ligase</keyword>
<feature type="domain" description="tRNA(Ile)-lysidine synthase substrate-binding" evidence="10">
    <location>
        <begin position="324"/>
        <end position="383"/>
    </location>
</feature>
<dbReference type="GO" id="GO:0032267">
    <property type="term" value="F:tRNA(Ile)-lysidine synthase activity"/>
    <property type="evidence" value="ECO:0007669"/>
    <property type="project" value="UniProtKB-EC"/>
</dbReference>
<dbReference type="GO" id="GO:0005524">
    <property type="term" value="F:ATP binding"/>
    <property type="evidence" value="ECO:0007669"/>
    <property type="project" value="UniProtKB-UniRule"/>
</dbReference>
<evidence type="ECO:0000256" key="3">
    <source>
        <dbReference type="ARBA" id="ARBA00022694"/>
    </source>
</evidence>
<sequence length="411" mass="41601">MARVDPAVAAARTAVRAVLADLDPGDLVLVACSGGADSLALAAATAAEARRVGRSVRSRGYAVRAGAVVVDHGLQPDSADVARRAAEQCRDLGLDPVEVRPAEWQGTGAGPEGGARAARYAAIERVAHASGARVVLLGHTLDDQAEQVLLGLARGAGARSLAGMPRARGIYRRPFLGLRRAQTEAVCAALGLGFWTDPTNLLPRSGVEISAGDRADVASAASAVPDGTDGTADGAEHRTEGAAAGFVPLRSRVRGRVLPVLEDTLGPGVAEALARSAAQLRDDADLLDALAADLLERATSAPAAAPGTEPGPAAGDVRWLDPGVLAPAHAALRRRALRAAALAVGCAPSDTTARHVDALDALVVAWTGQGPVHLPGGARAGRACGRVFLRAAPSATADGQDGDQPPGTTQE</sequence>
<comment type="function">
    <text evidence="7">Ligates lysine onto the cytidine present at position 34 of the AUA codon-specific tRNA(Ile) that contains the anticodon CAU, in an ATP-dependent manner. Cytidine is converted to lysidine, thus changing the amino acid specificity of the tRNA from methionine to isoleucine.</text>
</comment>
<evidence type="ECO:0000256" key="7">
    <source>
        <dbReference type="HAMAP-Rule" id="MF_01161"/>
    </source>
</evidence>
<proteinExistence type="inferred from homology"/>
<evidence type="ECO:0000256" key="6">
    <source>
        <dbReference type="ARBA" id="ARBA00048539"/>
    </source>
</evidence>
<protein>
    <recommendedName>
        <fullName evidence="7">tRNA(Ile)-lysidine synthase</fullName>
        <ecNumber evidence="7">6.3.4.19</ecNumber>
    </recommendedName>
    <alternativeName>
        <fullName evidence="7">tRNA(Ile)-2-lysyl-cytidine synthase</fullName>
    </alternativeName>
    <alternativeName>
        <fullName evidence="7">tRNA(Ile)-lysidine synthetase</fullName>
    </alternativeName>
</protein>
<evidence type="ECO:0000259" key="9">
    <source>
        <dbReference type="Pfam" id="PF01171"/>
    </source>
</evidence>
<dbReference type="GO" id="GO:0006400">
    <property type="term" value="P:tRNA modification"/>
    <property type="evidence" value="ECO:0007669"/>
    <property type="project" value="UniProtKB-UniRule"/>
</dbReference>
<dbReference type="InterPro" id="IPR014729">
    <property type="entry name" value="Rossmann-like_a/b/a_fold"/>
</dbReference>
<evidence type="ECO:0000259" key="10">
    <source>
        <dbReference type="Pfam" id="PF09179"/>
    </source>
</evidence>
<dbReference type="Proteomes" id="UP000655589">
    <property type="component" value="Unassembled WGS sequence"/>
</dbReference>
<evidence type="ECO:0000256" key="2">
    <source>
        <dbReference type="ARBA" id="ARBA00022598"/>
    </source>
</evidence>
<dbReference type="Pfam" id="PF01171">
    <property type="entry name" value="ATP_bind_3"/>
    <property type="match status" value="1"/>
</dbReference>
<dbReference type="HAMAP" id="MF_01161">
    <property type="entry name" value="tRNA_Ile_lys_synt"/>
    <property type="match status" value="1"/>
</dbReference>
<evidence type="ECO:0000313" key="11">
    <source>
        <dbReference type="EMBL" id="GGM19441.1"/>
    </source>
</evidence>
<comment type="domain">
    <text evidence="7">The N-terminal region contains the highly conserved SGGXDS motif, predicted to be a P-loop motif involved in ATP binding.</text>
</comment>
<dbReference type="Pfam" id="PF09179">
    <property type="entry name" value="TilS"/>
    <property type="match status" value="1"/>
</dbReference>
<gene>
    <name evidence="7 11" type="primary">tilS</name>
    <name evidence="11" type="ORF">GCM10010102_13710</name>
</gene>
<dbReference type="SUPFAM" id="SSF82829">
    <property type="entry name" value="MesJ substrate recognition domain-like"/>
    <property type="match status" value="1"/>
</dbReference>
<feature type="region of interest" description="Disordered" evidence="8">
    <location>
        <begin position="392"/>
        <end position="411"/>
    </location>
</feature>
<dbReference type="CDD" id="cd01992">
    <property type="entry name" value="TilS_N"/>
    <property type="match status" value="1"/>
</dbReference>
<dbReference type="EMBL" id="BMPT01000004">
    <property type="protein sequence ID" value="GGM19441.1"/>
    <property type="molecule type" value="Genomic_DNA"/>
</dbReference>
<keyword evidence="3 7" id="KW-0819">tRNA processing</keyword>
<dbReference type="PANTHER" id="PTHR43033">
    <property type="entry name" value="TRNA(ILE)-LYSIDINE SYNTHASE-RELATED"/>
    <property type="match status" value="1"/>
</dbReference>
<dbReference type="RefSeq" id="WP_189086948.1">
    <property type="nucleotide sequence ID" value="NZ_BMPT01000004.1"/>
</dbReference>
<dbReference type="InterPro" id="IPR011063">
    <property type="entry name" value="TilS/TtcA_N"/>
</dbReference>
<keyword evidence="1 7" id="KW-0963">Cytoplasm</keyword>
<keyword evidence="12" id="KW-1185">Reference proteome</keyword>
<dbReference type="InterPro" id="IPR012094">
    <property type="entry name" value="tRNA_Ile_lys_synt"/>
</dbReference>
<feature type="domain" description="tRNA(Ile)-lysidine/2-thiocytidine synthase N-terminal" evidence="9">
    <location>
        <begin position="28"/>
        <end position="201"/>
    </location>
</feature>
<comment type="caution">
    <text evidence="11">The sequence shown here is derived from an EMBL/GenBank/DDBJ whole genome shotgun (WGS) entry which is preliminary data.</text>
</comment>
<evidence type="ECO:0000256" key="8">
    <source>
        <dbReference type="SAM" id="MobiDB-lite"/>
    </source>
</evidence>
<comment type="catalytic activity">
    <reaction evidence="6 7">
        <text>cytidine(34) in tRNA(Ile2) + L-lysine + ATP = lysidine(34) in tRNA(Ile2) + AMP + diphosphate + H(+)</text>
        <dbReference type="Rhea" id="RHEA:43744"/>
        <dbReference type="Rhea" id="RHEA-COMP:10625"/>
        <dbReference type="Rhea" id="RHEA-COMP:10670"/>
        <dbReference type="ChEBI" id="CHEBI:15378"/>
        <dbReference type="ChEBI" id="CHEBI:30616"/>
        <dbReference type="ChEBI" id="CHEBI:32551"/>
        <dbReference type="ChEBI" id="CHEBI:33019"/>
        <dbReference type="ChEBI" id="CHEBI:82748"/>
        <dbReference type="ChEBI" id="CHEBI:83665"/>
        <dbReference type="ChEBI" id="CHEBI:456215"/>
        <dbReference type="EC" id="6.3.4.19"/>
    </reaction>
</comment>
<comment type="similarity">
    <text evidence="7">Belongs to the tRNA(Ile)-lysidine synthase family.</text>
</comment>
<reference evidence="11" key="2">
    <citation type="submission" date="2020-09" db="EMBL/GenBank/DDBJ databases">
        <authorList>
            <person name="Sun Q."/>
            <person name="Ohkuma M."/>
        </authorList>
    </citation>
    <scope>NUCLEOTIDE SEQUENCE</scope>
    <source>
        <strain evidence="11">JCM 3051</strain>
    </source>
</reference>
<dbReference type="Gene3D" id="3.40.50.620">
    <property type="entry name" value="HUPs"/>
    <property type="match status" value="1"/>
</dbReference>
<dbReference type="InterPro" id="IPR015262">
    <property type="entry name" value="tRNA_Ile_lys_synt_subst-bd"/>
</dbReference>
<keyword evidence="4 7" id="KW-0547">Nucleotide-binding</keyword>
<keyword evidence="5 7" id="KW-0067">ATP-binding</keyword>
<comment type="subcellular location">
    <subcellularLocation>
        <location evidence="7">Cytoplasm</location>
    </subcellularLocation>
</comment>
<evidence type="ECO:0000256" key="1">
    <source>
        <dbReference type="ARBA" id="ARBA00022490"/>
    </source>
</evidence>
<dbReference type="EC" id="6.3.4.19" evidence="7"/>
<name>A0A8H9GFM4_9MICO</name>
<evidence type="ECO:0000256" key="4">
    <source>
        <dbReference type="ARBA" id="ARBA00022741"/>
    </source>
</evidence>
<dbReference type="SUPFAM" id="SSF52402">
    <property type="entry name" value="Adenine nucleotide alpha hydrolases-like"/>
    <property type="match status" value="1"/>
</dbReference>
<dbReference type="PANTHER" id="PTHR43033:SF1">
    <property type="entry name" value="TRNA(ILE)-LYSIDINE SYNTHASE-RELATED"/>
    <property type="match status" value="1"/>
</dbReference>
<reference evidence="11" key="1">
    <citation type="journal article" date="2014" name="Int. J. Syst. Evol. Microbiol.">
        <title>Complete genome sequence of Corynebacterium casei LMG S-19264T (=DSM 44701T), isolated from a smear-ripened cheese.</title>
        <authorList>
            <consortium name="US DOE Joint Genome Institute (JGI-PGF)"/>
            <person name="Walter F."/>
            <person name="Albersmeier A."/>
            <person name="Kalinowski J."/>
            <person name="Ruckert C."/>
        </authorList>
    </citation>
    <scope>NUCLEOTIDE SEQUENCE</scope>
    <source>
        <strain evidence="11">JCM 3051</strain>
    </source>
</reference>
<dbReference type="GO" id="GO:0005737">
    <property type="term" value="C:cytoplasm"/>
    <property type="evidence" value="ECO:0007669"/>
    <property type="project" value="UniProtKB-SubCell"/>
</dbReference>
<dbReference type="NCBIfam" id="TIGR02432">
    <property type="entry name" value="lysidine_TilS_N"/>
    <property type="match status" value="1"/>
</dbReference>
<dbReference type="InterPro" id="IPR012795">
    <property type="entry name" value="tRNA_Ile_lys_synt_N"/>
</dbReference>